<protein>
    <recommendedName>
        <fullName evidence="4">Nuclease</fullName>
    </recommendedName>
</protein>
<evidence type="ECO:0008006" key="4">
    <source>
        <dbReference type="Google" id="ProtNLM"/>
    </source>
</evidence>
<dbReference type="Proteomes" id="UP000183810">
    <property type="component" value="Chromosome"/>
</dbReference>
<feature type="coiled-coil region" evidence="1">
    <location>
        <begin position="632"/>
        <end position="673"/>
    </location>
</feature>
<evidence type="ECO:0000256" key="1">
    <source>
        <dbReference type="SAM" id="Coils"/>
    </source>
</evidence>
<dbReference type="Gene3D" id="3.40.1140.10">
    <property type="match status" value="1"/>
</dbReference>
<dbReference type="Pfam" id="PF13555">
    <property type="entry name" value="AAA_29"/>
    <property type="match status" value="1"/>
</dbReference>
<keyword evidence="3" id="KW-1185">Reference proteome</keyword>
<dbReference type="EMBL" id="CP018082">
    <property type="protein sequence ID" value="APE36242.1"/>
    <property type="molecule type" value="Genomic_DNA"/>
</dbReference>
<dbReference type="KEGG" id="nsl:BOX37_22545"/>
<feature type="coiled-coil region" evidence="1">
    <location>
        <begin position="310"/>
        <end position="379"/>
    </location>
</feature>
<dbReference type="OrthoDB" id="174137at2"/>
<evidence type="ECO:0000313" key="2">
    <source>
        <dbReference type="EMBL" id="APE36242.1"/>
    </source>
</evidence>
<reference evidence="2" key="1">
    <citation type="submission" date="2016-11" db="EMBL/GenBank/DDBJ databases">
        <authorList>
            <person name="Jaros S."/>
            <person name="Januszkiewicz K."/>
            <person name="Wedrychowicz H."/>
        </authorList>
    </citation>
    <scope>NUCLEOTIDE SEQUENCE [LARGE SCALE GENOMIC DNA]</scope>
    <source>
        <strain evidence="2">Y48</strain>
    </source>
</reference>
<name>A0A1J0VW64_9NOCA</name>
<evidence type="ECO:0000313" key="3">
    <source>
        <dbReference type="Proteomes" id="UP000183810"/>
    </source>
</evidence>
<keyword evidence="1" id="KW-0175">Coiled coil</keyword>
<dbReference type="RefSeq" id="WP_071929421.1">
    <property type="nucleotide sequence ID" value="NZ_CP018082.1"/>
</dbReference>
<sequence>MTEPASSRTVHLGQFRLTRLQVVNWGTFCGYKDFRIDDRGVLLTGPSGSGKSSLMDAHSLVLLPTHDQRFNASADLTARGSKRNTRTVADYVRGAWSETNDENEHSQVRYLRGGAPTWSAVATTYDDGQGAVTTAVVVKWFTGVENDGAAMSTLHQLNDGDFDLQELNGWADRTFDTRWWKSVNPTAQFPPTQDKYMTELAKRIGLSKSRTALALLGKAKAMKNVGDLNLFIRDNMLDRPDTFDDAQHMLSAFTPLNEAYETAKRANAQAQVLHDLPESWRTYRESAHMIDRATNLRGAGLERYVRGLLLSAIQRELDEIDTEVQSLDAVIGDQKARSEAARAALIDLQMQLNKENQSLRALETRHEALLDQARAAKLLYRQYSGHVTKLGEPCPQDPEGFEQLRTRLPELRSVAAARAGNLTPPTHTAIAAEYMAAKAHREAGEELARLRSAKSLMPGPAIERRARISAETGVPIADLPYAAELIDMAEGHERWRAAAEKVLRSYGMRMLVPQRHKEALRRFIDQHDMRGVIEYSVVTAVSAHEPRPLPTTLAGKLTVDRDHPHGRWLADQLTRRFNHVCVESAHDLDDHQIAVTVNGTVKLHANHYRKDDRPELTSTSSYILGANTIAKRRAQEAEVQQLADEKKIAEDTARDLQYQLEEANRHRDAATELTGFTTWTELDYWTPDHEASELSDRIDEIRSGNVDLQKLEAKRDKAADEDKKAYGIWHRTEQRIIEITTRETTLVDLQSDEERRPHALDADDQQYLDELYVSTGVIATVDTIDDVRRQLRSTLDKSVGIANGERQAARERVRSAITRFLDQWRDSAPDDSGDVDRSGQDFADLHAEIVQRRFPEAMRRFEKMISEDMVPSIAMLQRSIENAATEIERRVGMVNAGLRRVEFNTGTHLQISYTTSSSVDSKAFRASVDTLMRKAAQLGNDPQRYVEQFKRVKALMGKFTATDTAAERWRRNVLDVRNGYVFYGREVEGEITKHTYRNTASNSGGEQEKLVAFCLAAALSYNLADDQTDARPRFGTLMLDEAFSKSDENFSAQALSAFDEFGFQLVIAAPIRLSGIVEPYIGQAILVEKRLFPDGTRSHGRSATFGELATQRFAESDGATRATA</sequence>
<gene>
    <name evidence="2" type="ORF">BOX37_22545</name>
</gene>
<accession>A0A1J0VW64</accession>
<dbReference type="SUPFAM" id="SSF52540">
    <property type="entry name" value="P-loop containing nucleoside triphosphate hydrolases"/>
    <property type="match status" value="1"/>
</dbReference>
<dbReference type="AlphaFoldDB" id="A0A1J0VW64"/>
<dbReference type="InterPro" id="IPR027417">
    <property type="entry name" value="P-loop_NTPase"/>
</dbReference>
<organism evidence="2 3">
    <name type="scientific">Nocardia mangyaensis</name>
    <dbReference type="NCBI Taxonomy" id="2213200"/>
    <lineage>
        <taxon>Bacteria</taxon>
        <taxon>Bacillati</taxon>
        <taxon>Actinomycetota</taxon>
        <taxon>Actinomycetes</taxon>
        <taxon>Mycobacteriales</taxon>
        <taxon>Nocardiaceae</taxon>
        <taxon>Nocardia</taxon>
    </lineage>
</organism>
<dbReference type="Pfam" id="PF13558">
    <property type="entry name" value="SbcC_Walker_B"/>
    <property type="match status" value="1"/>
</dbReference>
<proteinExistence type="predicted"/>